<dbReference type="PANTHER" id="PTHR22734">
    <property type="entry name" value="U3 SMALL NUCLEOLAR RIBONUCLEOPROTEIN PROTEIN IMP4"/>
    <property type="match status" value="1"/>
</dbReference>
<sequence length="299" mass="33770">MHSLVAQRARRKQRELIVQKKLSEQKRGEDRKKKKVLRLLKDGKKILSKKLQDQALDLYDKATYDDVITGKISSKTAVLAESEYATAGLKDPKILITTSRHPSTRLSLFAKELRIIFPNSQRVNRGSLVMESIVSSATSSGFSDIVIAHETKGQPDALFISHLPAGPTLCCSLTGVVLRHDLEGLKPCSEKYPHLLLSGFSSSIGMRIKSILKFCFPQPPSESHRLISFVNEDDLISFRHHTFKREKGTDPKGVETEECGPRFEMRPYQIRKGTVDQKDPIIEWSLHLFMNTAGKKKIF</sequence>
<gene>
    <name evidence="2" type="ORF">ADUPG1_010735</name>
</gene>
<dbReference type="Proteomes" id="UP001057375">
    <property type="component" value="Unassembled WGS sequence"/>
</dbReference>
<dbReference type="SUPFAM" id="SSF52954">
    <property type="entry name" value="Class II aaRS ABD-related"/>
    <property type="match status" value="1"/>
</dbReference>
<evidence type="ECO:0000259" key="1">
    <source>
        <dbReference type="PROSITE" id="PS50833"/>
    </source>
</evidence>
<dbReference type="PROSITE" id="PS50833">
    <property type="entry name" value="BRIX"/>
    <property type="match status" value="1"/>
</dbReference>
<dbReference type="PANTHER" id="PTHR22734:SF2">
    <property type="entry name" value="U3 SMALL NUCLEOLAR RIBONUCLEOPROTEIN PROTEIN IMP4"/>
    <property type="match status" value="1"/>
</dbReference>
<reference evidence="2" key="1">
    <citation type="submission" date="2022-03" db="EMBL/GenBank/DDBJ databases">
        <title>Draft genome sequence of Aduncisulcus paluster, a free-living microaerophilic Fornicata.</title>
        <authorList>
            <person name="Yuyama I."/>
            <person name="Kume K."/>
            <person name="Tamura T."/>
            <person name="Inagaki Y."/>
            <person name="Hashimoto T."/>
        </authorList>
    </citation>
    <scope>NUCLEOTIDE SEQUENCE</scope>
    <source>
        <strain evidence="2">NY0171</strain>
    </source>
</reference>
<feature type="domain" description="Brix" evidence="1">
    <location>
        <begin position="92"/>
        <end position="276"/>
    </location>
</feature>
<dbReference type="SMART" id="SM00879">
    <property type="entry name" value="Brix"/>
    <property type="match status" value="1"/>
</dbReference>
<accession>A0ABQ5JSL4</accession>
<dbReference type="Gene3D" id="3.40.50.10480">
    <property type="entry name" value="Probable brix-domain ribosomal biogenesis protein"/>
    <property type="match status" value="1"/>
</dbReference>
<protein>
    <submittedName>
        <fullName evidence="2">U3 snoRNP protein/Ribosome production factor 1 like protein</fullName>
    </submittedName>
</protein>
<proteinExistence type="predicted"/>
<keyword evidence="3" id="KW-1185">Reference proteome</keyword>
<evidence type="ECO:0000313" key="2">
    <source>
        <dbReference type="EMBL" id="GKT15540.1"/>
    </source>
</evidence>
<dbReference type="InterPro" id="IPR007109">
    <property type="entry name" value="Brix"/>
</dbReference>
<evidence type="ECO:0000313" key="3">
    <source>
        <dbReference type="Proteomes" id="UP001057375"/>
    </source>
</evidence>
<name>A0ABQ5JSL4_9EUKA</name>
<dbReference type="InterPro" id="IPR044281">
    <property type="entry name" value="IMP4/RPF1"/>
</dbReference>
<organism evidence="2 3">
    <name type="scientific">Aduncisulcus paluster</name>
    <dbReference type="NCBI Taxonomy" id="2918883"/>
    <lineage>
        <taxon>Eukaryota</taxon>
        <taxon>Metamonada</taxon>
        <taxon>Carpediemonas-like organisms</taxon>
        <taxon>Aduncisulcus</taxon>
    </lineage>
</organism>
<comment type="caution">
    <text evidence="2">The sequence shown here is derived from an EMBL/GenBank/DDBJ whole genome shotgun (WGS) entry which is preliminary data.</text>
</comment>
<dbReference type="EMBL" id="BQXS01011680">
    <property type="protein sequence ID" value="GKT15540.1"/>
    <property type="molecule type" value="Genomic_DNA"/>
</dbReference>
<dbReference type="Pfam" id="PF04427">
    <property type="entry name" value="Brix"/>
    <property type="match status" value="1"/>
</dbReference>